<protein>
    <submittedName>
        <fullName evidence="2">Uncharacterized protein</fullName>
    </submittedName>
</protein>
<evidence type="ECO:0000313" key="2">
    <source>
        <dbReference type="EMBL" id="CAH2056950.1"/>
    </source>
</evidence>
<accession>A0ABN8INU8</accession>
<dbReference type="EMBL" id="OW152836">
    <property type="protein sequence ID" value="CAH2056950.1"/>
    <property type="molecule type" value="Genomic_DNA"/>
</dbReference>
<proteinExistence type="predicted"/>
<feature type="non-terminal residue" evidence="2">
    <location>
        <position position="201"/>
    </location>
</feature>
<gene>
    <name evidence="2" type="ORF">IPOD504_LOCUS9885</name>
</gene>
<keyword evidence="3" id="KW-1185">Reference proteome</keyword>
<sequence length="201" mass="22792">MFLAIDADVRLEEELKHLMTRVKRNVNEKFENKRKNNGTVKFYHTVDELNEDTLKNSNISGTIEATKVVGVKVPKISRRTSAMDSKNVTGISDLHIEFNQPKDYDHQIVDNKIDSPTHIASGNISLAKELFSAFIENSGKAPSSNSSPNYFEASSNSNNRPKKTPSEIFNTFENDNRMSDVELKMHDNFLKQLLKLKTMNA</sequence>
<organism evidence="2 3">
    <name type="scientific">Iphiclides podalirius</name>
    <name type="common">scarce swallowtail</name>
    <dbReference type="NCBI Taxonomy" id="110791"/>
    <lineage>
        <taxon>Eukaryota</taxon>
        <taxon>Metazoa</taxon>
        <taxon>Ecdysozoa</taxon>
        <taxon>Arthropoda</taxon>
        <taxon>Hexapoda</taxon>
        <taxon>Insecta</taxon>
        <taxon>Pterygota</taxon>
        <taxon>Neoptera</taxon>
        <taxon>Endopterygota</taxon>
        <taxon>Lepidoptera</taxon>
        <taxon>Glossata</taxon>
        <taxon>Ditrysia</taxon>
        <taxon>Papilionoidea</taxon>
        <taxon>Papilionidae</taxon>
        <taxon>Papilioninae</taxon>
        <taxon>Iphiclides</taxon>
    </lineage>
</organism>
<evidence type="ECO:0000313" key="3">
    <source>
        <dbReference type="Proteomes" id="UP000837857"/>
    </source>
</evidence>
<reference evidence="2" key="1">
    <citation type="submission" date="2022-03" db="EMBL/GenBank/DDBJ databases">
        <authorList>
            <person name="Martin H S."/>
        </authorList>
    </citation>
    <scope>NUCLEOTIDE SEQUENCE</scope>
</reference>
<dbReference type="Proteomes" id="UP000837857">
    <property type="component" value="Chromosome 24"/>
</dbReference>
<feature type="region of interest" description="Disordered" evidence="1">
    <location>
        <begin position="138"/>
        <end position="168"/>
    </location>
</feature>
<name>A0ABN8INU8_9NEOP</name>
<evidence type="ECO:0000256" key="1">
    <source>
        <dbReference type="SAM" id="MobiDB-lite"/>
    </source>
</evidence>
<feature type="compositionally biased region" description="Polar residues" evidence="1">
    <location>
        <begin position="140"/>
        <end position="159"/>
    </location>
</feature>